<dbReference type="AlphaFoldDB" id="A0A8G2BZY9"/>
<dbReference type="GO" id="GO:0030254">
    <property type="term" value="P:protein secretion by the type III secretion system"/>
    <property type="evidence" value="ECO:0007669"/>
    <property type="project" value="InterPro"/>
</dbReference>
<dbReference type="CDD" id="cd16364">
    <property type="entry name" value="T3SC_I-like"/>
    <property type="match status" value="1"/>
</dbReference>
<accession>A0A8G2BZY9</accession>
<dbReference type="Pfam" id="PF05932">
    <property type="entry name" value="CesT"/>
    <property type="match status" value="1"/>
</dbReference>
<dbReference type="InterPro" id="IPR010261">
    <property type="entry name" value="Tir_chaperone"/>
</dbReference>
<comment type="caution">
    <text evidence="1">The sequence shown here is derived from an EMBL/GenBank/DDBJ whole genome shotgun (WGS) entry which is preliminary data.</text>
</comment>
<sequence>METQVFINALSQALGQQVEKDGEGAYAFLLDGVPVLLHYRPWDSSFLLHMEIGYPTGLGGRIHARLLGANFLLSETHGAAISLDERTGLAFLELALGLNGLDGAGFVGRVESFVALADEWTRRLQEWNDEIESQAGSRVETFLRELESGAPDDQTDEAKAAVMPMIRV</sequence>
<name>A0A8G2BZY9_DESNO</name>
<keyword evidence="2" id="KW-1185">Reference proteome</keyword>
<dbReference type="Proteomes" id="UP000199581">
    <property type="component" value="Unassembled WGS sequence"/>
</dbReference>
<dbReference type="SUPFAM" id="SSF69635">
    <property type="entry name" value="Type III secretory system chaperone-like"/>
    <property type="match status" value="1"/>
</dbReference>
<dbReference type="Gene3D" id="3.30.1460.10">
    <property type="match status" value="1"/>
</dbReference>
<dbReference type="EMBL" id="FOTO01000001">
    <property type="protein sequence ID" value="SFL29295.1"/>
    <property type="molecule type" value="Genomic_DNA"/>
</dbReference>
<organism evidence="1 2">
    <name type="scientific">Desulfomicrobium norvegicum (strain DSM 1741 / NCIMB 8310)</name>
    <name type="common">Desulfovibrio baculatus (strain Norway 4)</name>
    <name type="synonym">Desulfovibrio desulfuricans (strain Norway 4)</name>
    <dbReference type="NCBI Taxonomy" id="52561"/>
    <lineage>
        <taxon>Bacteria</taxon>
        <taxon>Pseudomonadati</taxon>
        <taxon>Thermodesulfobacteriota</taxon>
        <taxon>Desulfovibrionia</taxon>
        <taxon>Desulfovibrionales</taxon>
        <taxon>Desulfomicrobiaceae</taxon>
        <taxon>Desulfomicrobium</taxon>
    </lineage>
</organism>
<evidence type="ECO:0000313" key="1">
    <source>
        <dbReference type="EMBL" id="SFL29295.1"/>
    </source>
</evidence>
<proteinExistence type="predicted"/>
<reference evidence="1 2" key="1">
    <citation type="submission" date="2016-10" db="EMBL/GenBank/DDBJ databases">
        <authorList>
            <person name="Varghese N."/>
            <person name="Submissions S."/>
        </authorList>
    </citation>
    <scope>NUCLEOTIDE SEQUENCE [LARGE SCALE GENOMIC DNA]</scope>
    <source>
        <strain evidence="1 2">DSM 1741</strain>
    </source>
</reference>
<evidence type="ECO:0000313" key="2">
    <source>
        <dbReference type="Proteomes" id="UP000199581"/>
    </source>
</evidence>
<dbReference type="OrthoDB" id="9826218at2"/>
<protein>
    <submittedName>
        <fullName evidence="1">Tir chaperone protein (CesT) family protein</fullName>
    </submittedName>
</protein>
<dbReference type="RefSeq" id="WP_092188751.1">
    <property type="nucleotide sequence ID" value="NZ_FOTO01000001.1"/>
</dbReference>
<gene>
    <name evidence="1" type="ORF">SAMN05421830_101409</name>
</gene>